<gene>
    <name evidence="1" type="ORF">SM757_15645</name>
</gene>
<organism evidence="1 2">
    <name type="scientific">Azohydromonas lata</name>
    <dbReference type="NCBI Taxonomy" id="45677"/>
    <lineage>
        <taxon>Bacteria</taxon>
        <taxon>Pseudomonadati</taxon>
        <taxon>Pseudomonadota</taxon>
        <taxon>Betaproteobacteria</taxon>
        <taxon>Burkholderiales</taxon>
        <taxon>Sphaerotilaceae</taxon>
        <taxon>Azohydromonas</taxon>
    </lineage>
</organism>
<proteinExistence type="predicted"/>
<dbReference type="Proteomes" id="UP001293718">
    <property type="component" value="Unassembled WGS sequence"/>
</dbReference>
<sequence length="92" mass="11067">MSYYTPPPFVEVELNAAIERRFPEYREIQRFIEFKSSREAIATFHFIKEKRDQNGGLIESSLNLRYAHFIKERRLEGKSYVEVWVCSRGLQY</sequence>
<name>A0ABU5IFW5_9BURK</name>
<evidence type="ECO:0000313" key="2">
    <source>
        <dbReference type="Proteomes" id="UP001293718"/>
    </source>
</evidence>
<reference evidence="1 2" key="1">
    <citation type="submission" date="2023-11" db="EMBL/GenBank/DDBJ databases">
        <title>Draft genome of Azohydromonas lata strain H1 (DSM1123), a polyhydroxyalkanoate producer.</title>
        <authorList>
            <person name="Traversa D."/>
            <person name="D'Addabbo P."/>
            <person name="Pazzani C."/>
            <person name="Manzari C."/>
            <person name="Chiara M."/>
            <person name="Scrascia M."/>
        </authorList>
    </citation>
    <scope>NUCLEOTIDE SEQUENCE [LARGE SCALE GENOMIC DNA]</scope>
    <source>
        <strain evidence="1 2">H1</strain>
    </source>
</reference>
<dbReference type="RefSeq" id="WP_322466187.1">
    <property type="nucleotide sequence ID" value="NZ_JAXOJX010000024.1"/>
</dbReference>
<evidence type="ECO:0000313" key="1">
    <source>
        <dbReference type="EMBL" id="MDZ5458012.1"/>
    </source>
</evidence>
<protein>
    <submittedName>
        <fullName evidence="1">Uncharacterized protein</fullName>
    </submittedName>
</protein>
<accession>A0ABU5IFW5</accession>
<dbReference type="EMBL" id="JAXOJX010000024">
    <property type="protein sequence ID" value="MDZ5458012.1"/>
    <property type="molecule type" value="Genomic_DNA"/>
</dbReference>
<keyword evidence="2" id="KW-1185">Reference proteome</keyword>
<comment type="caution">
    <text evidence="1">The sequence shown here is derived from an EMBL/GenBank/DDBJ whole genome shotgun (WGS) entry which is preliminary data.</text>
</comment>